<dbReference type="EMBL" id="JAUEPP010000006">
    <property type="protein sequence ID" value="KAK3340975.1"/>
    <property type="molecule type" value="Genomic_DNA"/>
</dbReference>
<dbReference type="GO" id="GO:0008233">
    <property type="term" value="F:peptidase activity"/>
    <property type="evidence" value="ECO:0007669"/>
    <property type="project" value="UniProtKB-KW"/>
</dbReference>
<keyword evidence="3" id="KW-0645">Protease</keyword>
<keyword evidence="1" id="KW-0808">Transferase</keyword>
<comment type="similarity">
    <text evidence="3">Belongs to the peptidase M28 family.</text>
</comment>
<protein>
    <recommendedName>
        <fullName evidence="3">Peptide hydrolase</fullName>
        <ecNumber evidence="3">3.4.-.-</ecNumber>
    </recommendedName>
</protein>
<accession>A0AAE0JBG1</accession>
<reference evidence="6" key="2">
    <citation type="submission" date="2023-06" db="EMBL/GenBank/DDBJ databases">
        <authorList>
            <consortium name="Lawrence Berkeley National Laboratory"/>
            <person name="Haridas S."/>
            <person name="Hensen N."/>
            <person name="Bonometti L."/>
            <person name="Westerberg I."/>
            <person name="Brannstrom I.O."/>
            <person name="Guillou S."/>
            <person name="Cros-Aarteil S."/>
            <person name="Calhoun S."/>
            <person name="Kuo A."/>
            <person name="Mondo S."/>
            <person name="Pangilinan J."/>
            <person name="Riley R."/>
            <person name="Labutti K."/>
            <person name="Andreopoulos B."/>
            <person name="Lipzen A."/>
            <person name="Chen C."/>
            <person name="Yanf M."/>
            <person name="Daum C."/>
            <person name="Ng V."/>
            <person name="Clum A."/>
            <person name="Steindorff A."/>
            <person name="Ohm R."/>
            <person name="Martin F."/>
            <person name="Silar P."/>
            <person name="Natvig D."/>
            <person name="Lalanne C."/>
            <person name="Gautier V."/>
            <person name="Ament-Velasquez S.L."/>
            <person name="Kruys A."/>
            <person name="Hutchinson M.I."/>
            <person name="Powell A.J."/>
            <person name="Barry K."/>
            <person name="Miller A.N."/>
            <person name="Grigoriev I.V."/>
            <person name="Debuchy R."/>
            <person name="Gladieux P."/>
            <person name="Thoren M.H."/>
            <person name="Johannesson H."/>
        </authorList>
    </citation>
    <scope>NUCLEOTIDE SEQUENCE</scope>
    <source>
        <strain evidence="6">CBS 560.94</strain>
    </source>
</reference>
<dbReference type="InterPro" id="IPR037457">
    <property type="entry name" value="M28_QC"/>
</dbReference>
<dbReference type="InterPro" id="IPR007484">
    <property type="entry name" value="Peptidase_M28"/>
</dbReference>
<dbReference type="RefSeq" id="XP_062679917.1">
    <property type="nucleotide sequence ID" value="XM_062824858.1"/>
</dbReference>
<dbReference type="InterPro" id="IPR040234">
    <property type="entry name" value="QC/QCL"/>
</dbReference>
<keyword evidence="3" id="KW-0862">Zinc</keyword>
<sequence length="408" mass="44652">MSSIPTLLHLLFTTILLLAIPTLAYQPLSDTQLKAVPGPIESDFDIKTGALLAPILIPRVPGTPGQAKVQKHFVDFFTRELPEWEISWQNSTATTPLSGNKQIPFQNLIFRREPPWTKERGPGRAALLTLVAHYDSKISPEGFIGATDSAAPCAVLMHVARTVEGYLKKVYEQGVAEGLGKEGREDPGREMGVQILLLDGEEAFKEWTDTDSLYGARSLSYEWENTPYPALSRFKNPLRQIDLFVLLDLLGSADPGVPSYFQTTHWAYKNMATVESRMRALGLLESKPKNPFLPEAGKLNEHFGRVYVGDDHQPFMAKGAPVLHMIPTPFPHVWHKIEDDGEHLDLPTVRDWARIVTAFTVEYLEAAGGEVGAGAGTGKEGKGEDTAAKQGTTTDGEEKAGAGVGKGP</sequence>
<dbReference type="GO" id="GO:0016603">
    <property type="term" value="F:glutaminyl-peptide cyclotransferase activity"/>
    <property type="evidence" value="ECO:0007669"/>
    <property type="project" value="InterPro"/>
</dbReference>
<feature type="signal peptide" evidence="3">
    <location>
        <begin position="1"/>
        <end position="24"/>
    </location>
</feature>
<reference evidence="6" key="1">
    <citation type="journal article" date="2023" name="Mol. Phylogenet. Evol.">
        <title>Genome-scale phylogeny and comparative genomics of the fungal order Sordariales.</title>
        <authorList>
            <person name="Hensen N."/>
            <person name="Bonometti L."/>
            <person name="Westerberg I."/>
            <person name="Brannstrom I.O."/>
            <person name="Guillou S."/>
            <person name="Cros-Aarteil S."/>
            <person name="Calhoun S."/>
            <person name="Haridas S."/>
            <person name="Kuo A."/>
            <person name="Mondo S."/>
            <person name="Pangilinan J."/>
            <person name="Riley R."/>
            <person name="LaButti K."/>
            <person name="Andreopoulos B."/>
            <person name="Lipzen A."/>
            <person name="Chen C."/>
            <person name="Yan M."/>
            <person name="Daum C."/>
            <person name="Ng V."/>
            <person name="Clum A."/>
            <person name="Steindorff A."/>
            <person name="Ohm R.A."/>
            <person name="Martin F."/>
            <person name="Silar P."/>
            <person name="Natvig D.O."/>
            <person name="Lalanne C."/>
            <person name="Gautier V."/>
            <person name="Ament-Velasquez S.L."/>
            <person name="Kruys A."/>
            <person name="Hutchinson M.I."/>
            <person name="Powell A.J."/>
            <person name="Barry K."/>
            <person name="Miller A.N."/>
            <person name="Grigoriev I.V."/>
            <person name="Debuchy R."/>
            <person name="Gladieux P."/>
            <person name="Hiltunen Thoren M."/>
            <person name="Johannesson H."/>
        </authorList>
    </citation>
    <scope>NUCLEOTIDE SEQUENCE</scope>
    <source>
        <strain evidence="6">CBS 560.94</strain>
    </source>
</reference>
<gene>
    <name evidence="6" type="ORF">B0H65DRAFT_430045</name>
</gene>
<dbReference type="Gene3D" id="3.40.630.10">
    <property type="entry name" value="Zn peptidases"/>
    <property type="match status" value="1"/>
</dbReference>
<dbReference type="PANTHER" id="PTHR12283:SF2">
    <property type="entry name" value="PEPTIDE HYDROLASE"/>
    <property type="match status" value="1"/>
</dbReference>
<proteinExistence type="inferred from homology"/>
<evidence type="ECO:0000313" key="6">
    <source>
        <dbReference type="EMBL" id="KAK3340975.1"/>
    </source>
</evidence>
<evidence type="ECO:0000313" key="7">
    <source>
        <dbReference type="Proteomes" id="UP001278500"/>
    </source>
</evidence>
<dbReference type="GO" id="GO:0008270">
    <property type="term" value="F:zinc ion binding"/>
    <property type="evidence" value="ECO:0007669"/>
    <property type="project" value="TreeGrafter"/>
</dbReference>
<keyword evidence="3" id="KW-0732">Signal</keyword>
<keyword evidence="7" id="KW-1185">Reference proteome</keyword>
<feature type="chain" id="PRO_5041783631" description="Peptide hydrolase" evidence="3">
    <location>
        <begin position="25"/>
        <end position="408"/>
    </location>
</feature>
<dbReference type="AlphaFoldDB" id="A0AAE0JBG1"/>
<evidence type="ECO:0000259" key="5">
    <source>
        <dbReference type="Pfam" id="PF04389"/>
    </source>
</evidence>
<organism evidence="6 7">
    <name type="scientific">Neurospora tetraspora</name>
    <dbReference type="NCBI Taxonomy" id="94610"/>
    <lineage>
        <taxon>Eukaryota</taxon>
        <taxon>Fungi</taxon>
        <taxon>Dikarya</taxon>
        <taxon>Ascomycota</taxon>
        <taxon>Pezizomycotina</taxon>
        <taxon>Sordariomycetes</taxon>
        <taxon>Sordariomycetidae</taxon>
        <taxon>Sordariales</taxon>
        <taxon>Sordariaceae</taxon>
        <taxon>Neurospora</taxon>
    </lineage>
</organism>
<dbReference type="FunFam" id="3.40.630.10:FF:000074">
    <property type="entry name" value="Peptide hydrolase"/>
    <property type="match status" value="1"/>
</dbReference>
<evidence type="ECO:0000256" key="4">
    <source>
        <dbReference type="SAM" id="MobiDB-lite"/>
    </source>
</evidence>
<keyword evidence="3" id="KW-0378">Hydrolase</keyword>
<keyword evidence="3" id="KW-0479">Metal-binding</keyword>
<evidence type="ECO:0000256" key="3">
    <source>
        <dbReference type="RuleBase" id="RU361240"/>
    </source>
</evidence>
<dbReference type="PANTHER" id="PTHR12283">
    <property type="entry name" value="GLUTAMINYL-PEPTIDE CYCLOTRANSFERASE"/>
    <property type="match status" value="1"/>
</dbReference>
<dbReference type="EC" id="3.4.-.-" evidence="3"/>
<feature type="region of interest" description="Disordered" evidence="4">
    <location>
        <begin position="370"/>
        <end position="408"/>
    </location>
</feature>
<dbReference type="GO" id="GO:0006508">
    <property type="term" value="P:proteolysis"/>
    <property type="evidence" value="ECO:0007669"/>
    <property type="project" value="UniProtKB-KW"/>
</dbReference>
<feature type="domain" description="Peptidase M28" evidence="5">
    <location>
        <begin position="125"/>
        <end position="359"/>
    </location>
</feature>
<comment type="caution">
    <text evidence="6">The sequence shown here is derived from an EMBL/GenBank/DDBJ whole genome shotgun (WGS) entry which is preliminary data.</text>
</comment>
<dbReference type="GeneID" id="87862012"/>
<keyword evidence="2" id="KW-0012">Acyltransferase</keyword>
<name>A0AAE0JBG1_9PEZI</name>
<dbReference type="CDD" id="cd03880">
    <property type="entry name" value="M28_QC_like"/>
    <property type="match status" value="1"/>
</dbReference>
<evidence type="ECO:0000256" key="2">
    <source>
        <dbReference type="ARBA" id="ARBA00023315"/>
    </source>
</evidence>
<dbReference type="Proteomes" id="UP001278500">
    <property type="component" value="Unassembled WGS sequence"/>
</dbReference>
<dbReference type="Pfam" id="PF04389">
    <property type="entry name" value="Peptidase_M28"/>
    <property type="match status" value="1"/>
</dbReference>
<dbReference type="SUPFAM" id="SSF53187">
    <property type="entry name" value="Zn-dependent exopeptidases"/>
    <property type="match status" value="1"/>
</dbReference>
<evidence type="ECO:0000256" key="1">
    <source>
        <dbReference type="ARBA" id="ARBA00022679"/>
    </source>
</evidence>